<keyword evidence="4" id="KW-0449">Lipoprotein</keyword>
<keyword evidence="4" id="KW-0675">Receptor</keyword>
<dbReference type="Gene3D" id="4.10.400.10">
    <property type="entry name" value="Low-density Lipoprotein Receptor"/>
    <property type="match status" value="1"/>
</dbReference>
<feature type="disulfide bond" evidence="2">
    <location>
        <begin position="224"/>
        <end position="239"/>
    </location>
</feature>
<dbReference type="CDD" id="cd00112">
    <property type="entry name" value="LDLa"/>
    <property type="match status" value="1"/>
</dbReference>
<keyword evidence="1 2" id="KW-1015">Disulfide bond</keyword>
<gene>
    <name evidence="4" type="ORF">HUG17_6529</name>
</gene>
<keyword evidence="3" id="KW-1133">Transmembrane helix</keyword>
<proteinExistence type="predicted"/>
<dbReference type="SUPFAM" id="SSF57424">
    <property type="entry name" value="LDL receptor-like module"/>
    <property type="match status" value="1"/>
</dbReference>
<comment type="caution">
    <text evidence="2">Lacks conserved residue(s) required for the propagation of feature annotation.</text>
</comment>
<dbReference type="Pfam" id="PF00057">
    <property type="entry name" value="Ldl_recept_a"/>
    <property type="match status" value="1"/>
</dbReference>
<dbReference type="PANTHER" id="PTHR24652">
    <property type="entry name" value="LOW-DENSITY LIPOPROTEIN RECEPTOR CLASS A DOMAIN-CONTAINING PROTEIN 2"/>
    <property type="match status" value="1"/>
</dbReference>
<feature type="transmembrane region" description="Helical" evidence="3">
    <location>
        <begin position="243"/>
        <end position="267"/>
    </location>
</feature>
<evidence type="ECO:0000256" key="2">
    <source>
        <dbReference type="PROSITE-ProRule" id="PRU00124"/>
    </source>
</evidence>
<sequence length="272" mass="30773">MYDQNIQLTIRNMENIRIKKFVNIITLSMHVVVILIINSILLSSIDAVKISNLIPHYCDQNIDTKPINNVNEHYQHHTIELNLTEPKWTSFLNLGASILQGVDVPDNYQCQLIVSSPANTGLILTFRKALLNEQDVITFRSGSNPRQQVWNNETREGSRYKEVLTLVDRSNPSAIIIKYEPAAGVSPFDAGFDLAITLYQEKDIHCGDNYDCNNGRCIEPSLQCDGYNNCGNDLDEYNCPGQLSWWMVGMLIPIAIIVVVLAIFVWIRMSKG</sequence>
<name>A0A9D4SJF1_DERFA</name>
<comment type="caution">
    <text evidence="4">The sequence shown here is derived from an EMBL/GenBank/DDBJ whole genome shotgun (WGS) entry which is preliminary data.</text>
</comment>
<reference evidence="4" key="2">
    <citation type="journal article" date="2021" name="World Allergy Organ. J.">
        <title>Chromosome-level assembly of Dermatophagoides farinae genome and transcriptome reveals two novel allergens Der f 37 and Der f 39.</title>
        <authorList>
            <person name="Chen J."/>
            <person name="Cai Z."/>
            <person name="Fan D."/>
            <person name="Hu J."/>
            <person name="Hou Y."/>
            <person name="He Y."/>
            <person name="Zhang Z."/>
            <person name="Zhao Z."/>
            <person name="Gao P."/>
            <person name="Hu W."/>
            <person name="Sun J."/>
            <person name="Li J."/>
            <person name="Ji K."/>
        </authorList>
    </citation>
    <scope>NUCLEOTIDE SEQUENCE</scope>
    <source>
        <strain evidence="4">JKM2019</strain>
    </source>
</reference>
<dbReference type="InterPro" id="IPR002172">
    <property type="entry name" value="LDrepeatLR_classA_rpt"/>
</dbReference>
<dbReference type="InterPro" id="IPR042333">
    <property type="entry name" value="LRAD2/Mig-13-like"/>
</dbReference>
<keyword evidence="3" id="KW-0812">Transmembrane</keyword>
<organism evidence="4">
    <name type="scientific">Dermatophagoides farinae</name>
    <name type="common">American house dust mite</name>
    <dbReference type="NCBI Taxonomy" id="6954"/>
    <lineage>
        <taxon>Eukaryota</taxon>
        <taxon>Metazoa</taxon>
        <taxon>Ecdysozoa</taxon>
        <taxon>Arthropoda</taxon>
        <taxon>Chelicerata</taxon>
        <taxon>Arachnida</taxon>
        <taxon>Acari</taxon>
        <taxon>Acariformes</taxon>
        <taxon>Sarcoptiformes</taxon>
        <taxon>Astigmata</taxon>
        <taxon>Psoroptidia</taxon>
        <taxon>Analgoidea</taxon>
        <taxon>Pyroglyphidae</taxon>
        <taxon>Dermatophagoidinae</taxon>
        <taxon>Dermatophagoides</taxon>
    </lineage>
</organism>
<feature type="disulfide bond" evidence="2">
    <location>
        <begin position="212"/>
        <end position="230"/>
    </location>
</feature>
<dbReference type="PROSITE" id="PS50068">
    <property type="entry name" value="LDLRA_2"/>
    <property type="match status" value="1"/>
</dbReference>
<evidence type="ECO:0000256" key="3">
    <source>
        <dbReference type="SAM" id="Phobius"/>
    </source>
</evidence>
<accession>A0A9D4SJF1</accession>
<keyword evidence="3" id="KW-0472">Membrane</keyword>
<dbReference type="OrthoDB" id="6499678at2759"/>
<dbReference type="AlphaFoldDB" id="A0A9D4SJF1"/>
<dbReference type="EMBL" id="SDOV01000002">
    <property type="protein sequence ID" value="KAH7644167.1"/>
    <property type="molecule type" value="Genomic_DNA"/>
</dbReference>
<dbReference type="InterPro" id="IPR036055">
    <property type="entry name" value="LDL_receptor-like_sf"/>
</dbReference>
<protein>
    <submittedName>
        <fullName evidence="4">Low-density lipoprotein receptor-like protein 3</fullName>
    </submittedName>
</protein>
<evidence type="ECO:0000256" key="1">
    <source>
        <dbReference type="ARBA" id="ARBA00023157"/>
    </source>
</evidence>
<reference evidence="4" key="1">
    <citation type="submission" date="2020-06" db="EMBL/GenBank/DDBJ databases">
        <authorList>
            <person name="Ji K."/>
            <person name="Li J."/>
        </authorList>
    </citation>
    <scope>NUCLEOTIDE SEQUENCE</scope>
    <source>
        <strain evidence="4">JKM2019</strain>
        <tissue evidence="4">Whole body</tissue>
    </source>
</reference>
<dbReference type="Proteomes" id="UP000828236">
    <property type="component" value="Unassembled WGS sequence"/>
</dbReference>
<feature type="transmembrane region" description="Helical" evidence="3">
    <location>
        <begin position="21"/>
        <end position="42"/>
    </location>
</feature>
<dbReference type="SMART" id="SM00192">
    <property type="entry name" value="LDLa"/>
    <property type="match status" value="1"/>
</dbReference>
<evidence type="ECO:0000313" key="4">
    <source>
        <dbReference type="EMBL" id="KAH7644167.1"/>
    </source>
</evidence>